<dbReference type="InterPro" id="IPR052072">
    <property type="entry name" value="Vascular_dev_regulator"/>
</dbReference>
<dbReference type="InterPro" id="IPR002710">
    <property type="entry name" value="Dilute_dom"/>
</dbReference>
<dbReference type="EMBL" id="JADGMS010000010">
    <property type="protein sequence ID" value="KAF9673643.1"/>
    <property type="molecule type" value="Genomic_DNA"/>
</dbReference>
<accession>A0A835MXY2</accession>
<evidence type="ECO:0000256" key="2">
    <source>
        <dbReference type="ARBA" id="ARBA00022840"/>
    </source>
</evidence>
<dbReference type="PROSITE" id="PS51126">
    <property type="entry name" value="DILUTE"/>
    <property type="match status" value="1"/>
</dbReference>
<dbReference type="GO" id="GO:0005524">
    <property type="term" value="F:ATP binding"/>
    <property type="evidence" value="ECO:0007669"/>
    <property type="project" value="UniProtKB-KW"/>
</dbReference>
<dbReference type="AlphaFoldDB" id="A0A835MXY2"/>
<evidence type="ECO:0000313" key="4">
    <source>
        <dbReference type="EMBL" id="KAF9673643.1"/>
    </source>
</evidence>
<feature type="domain" description="Dilute" evidence="3">
    <location>
        <begin position="126"/>
        <end position="427"/>
    </location>
</feature>
<protein>
    <recommendedName>
        <fullName evidence="3">Dilute domain-containing protein</fullName>
    </recommendedName>
</protein>
<dbReference type="Pfam" id="PF01843">
    <property type="entry name" value="DIL"/>
    <property type="match status" value="1"/>
</dbReference>
<dbReference type="SMART" id="SM01132">
    <property type="entry name" value="DIL"/>
    <property type="match status" value="1"/>
</dbReference>
<reference evidence="4 5" key="1">
    <citation type="submission" date="2020-10" db="EMBL/GenBank/DDBJ databases">
        <title>Plant Genome Project.</title>
        <authorList>
            <person name="Zhang R.-G."/>
        </authorList>
    </citation>
    <scope>NUCLEOTIDE SEQUENCE [LARGE SCALE GENOMIC DNA]</scope>
    <source>
        <strain evidence="4">FAFU-HL-1</strain>
        <tissue evidence="4">Leaf</tissue>
    </source>
</reference>
<evidence type="ECO:0000259" key="3">
    <source>
        <dbReference type="PROSITE" id="PS51126"/>
    </source>
</evidence>
<keyword evidence="1" id="KW-0547">Nucleotide-binding</keyword>
<evidence type="ECO:0000313" key="5">
    <source>
        <dbReference type="Proteomes" id="UP000657918"/>
    </source>
</evidence>
<dbReference type="GO" id="GO:0016459">
    <property type="term" value="C:myosin complex"/>
    <property type="evidence" value="ECO:0007669"/>
    <property type="project" value="InterPro"/>
</dbReference>
<keyword evidence="2" id="KW-0067">ATP-binding</keyword>
<evidence type="ECO:0000256" key="1">
    <source>
        <dbReference type="ARBA" id="ARBA00022741"/>
    </source>
</evidence>
<name>A0A835MXY2_9ROSI</name>
<dbReference type="PANTHER" id="PTHR16027:SF6">
    <property type="entry name" value="DILUTE DOMAIN-CONTAINING PROTEIN"/>
    <property type="match status" value="1"/>
</dbReference>
<dbReference type="Proteomes" id="UP000657918">
    <property type="component" value="Unassembled WGS sequence"/>
</dbReference>
<gene>
    <name evidence="4" type="ORF">SADUNF_Sadunf10G0045400</name>
</gene>
<comment type="caution">
    <text evidence="4">The sequence shown here is derived from an EMBL/GenBank/DDBJ whole genome shotgun (WGS) entry which is preliminary data.</text>
</comment>
<sequence length="492" mass="55053">MATQADQGCSIVGSFVYVEDPEEAWMDGEVVEVNGEDIRVNCASGKTASSFRELISSLFLPLPEESAKSSKFSPIGSRCKESVDTLIRCVEQNPGFSQGKPVGAFTIYRCLVHWRLFEAERTSVFDCLIQMIGSAIGNQDDNNHMAYWLSNTSMLLFLLQQTLKGSGANPNLPPPPPTSFLGRIAKFPFITLSLANLRIGKDRQLVEAKYPALLFKQQLTAYVEKIYGIIRDNLKKDLLSLLSSCIQAPRASKGTALKSSWSFGHHPLVDWRSIVESLDGLPSFCTFSYGEYVKVGLAELELWCGHAKEKYVGLSWDELKHTRQAVGFLVIHQKSRISYDEITNDLCPVQFWQFVSVESSIDSNTALLLIDVAVQPVTGVVNCQVIVFLVLSVRQLYRVCTLYWDDNNNTLSASPDVISSMKILTDDSNDDDSNSFLLDDNYSSIPVSADDLSSSLHERDFSDVKPEQIFLRIQPSFFYRIKALIFLRFCST</sequence>
<dbReference type="PANTHER" id="PTHR16027">
    <property type="entry name" value="DILUTE DOMAIN-CONTAINING PROTEIN YPR089W"/>
    <property type="match status" value="1"/>
</dbReference>
<organism evidence="4 5">
    <name type="scientific">Salix dunnii</name>
    <dbReference type="NCBI Taxonomy" id="1413687"/>
    <lineage>
        <taxon>Eukaryota</taxon>
        <taxon>Viridiplantae</taxon>
        <taxon>Streptophyta</taxon>
        <taxon>Embryophyta</taxon>
        <taxon>Tracheophyta</taxon>
        <taxon>Spermatophyta</taxon>
        <taxon>Magnoliopsida</taxon>
        <taxon>eudicotyledons</taxon>
        <taxon>Gunneridae</taxon>
        <taxon>Pentapetalae</taxon>
        <taxon>rosids</taxon>
        <taxon>fabids</taxon>
        <taxon>Malpighiales</taxon>
        <taxon>Salicaceae</taxon>
        <taxon>Saliceae</taxon>
        <taxon>Salix</taxon>
    </lineage>
</organism>
<dbReference type="OrthoDB" id="6108017at2759"/>
<proteinExistence type="predicted"/>
<dbReference type="InterPro" id="IPR004009">
    <property type="entry name" value="SH3_Myosin"/>
</dbReference>
<dbReference type="GO" id="GO:0003774">
    <property type="term" value="F:cytoskeletal motor activity"/>
    <property type="evidence" value="ECO:0007669"/>
    <property type="project" value="InterPro"/>
</dbReference>
<dbReference type="Pfam" id="PF02736">
    <property type="entry name" value="Myosin_N"/>
    <property type="match status" value="1"/>
</dbReference>
<keyword evidence="5" id="KW-1185">Reference proteome</keyword>